<dbReference type="Proteomes" id="UP001499951">
    <property type="component" value="Unassembled WGS sequence"/>
</dbReference>
<feature type="transmembrane region" description="Helical" evidence="1">
    <location>
        <begin position="42"/>
        <end position="64"/>
    </location>
</feature>
<proteinExistence type="predicted"/>
<protein>
    <recommendedName>
        <fullName evidence="4">DUF2842 domain-containing protein</fullName>
    </recommendedName>
</protein>
<dbReference type="RefSeq" id="WP_166936950.1">
    <property type="nucleotide sequence ID" value="NZ_BAAADD010000008.1"/>
</dbReference>
<gene>
    <name evidence="2" type="ORF">GCM10008942_30900</name>
</gene>
<comment type="caution">
    <text evidence="2">The sequence shown here is derived from an EMBL/GenBank/DDBJ whole genome shotgun (WGS) entry which is preliminary data.</text>
</comment>
<evidence type="ECO:0008006" key="4">
    <source>
        <dbReference type="Google" id="ProtNLM"/>
    </source>
</evidence>
<evidence type="ECO:0000313" key="3">
    <source>
        <dbReference type="Proteomes" id="UP001499951"/>
    </source>
</evidence>
<dbReference type="Pfam" id="PF11003">
    <property type="entry name" value="DUF2842"/>
    <property type="match status" value="1"/>
</dbReference>
<keyword evidence="1" id="KW-0472">Membrane</keyword>
<evidence type="ECO:0000313" key="2">
    <source>
        <dbReference type="EMBL" id="GAA0579828.1"/>
    </source>
</evidence>
<dbReference type="InterPro" id="IPR021265">
    <property type="entry name" value="DUF2842"/>
</dbReference>
<feature type="transmembrane region" description="Helical" evidence="1">
    <location>
        <begin position="12"/>
        <end position="30"/>
    </location>
</feature>
<organism evidence="2 3">
    <name type="scientific">Rhizomicrobium electricum</name>
    <dbReference type="NCBI Taxonomy" id="480070"/>
    <lineage>
        <taxon>Bacteria</taxon>
        <taxon>Pseudomonadati</taxon>
        <taxon>Pseudomonadota</taxon>
        <taxon>Alphaproteobacteria</taxon>
        <taxon>Micropepsales</taxon>
        <taxon>Micropepsaceae</taxon>
        <taxon>Rhizomicrobium</taxon>
    </lineage>
</organism>
<reference evidence="2 3" key="1">
    <citation type="journal article" date="2019" name="Int. J. Syst. Evol. Microbiol.">
        <title>The Global Catalogue of Microorganisms (GCM) 10K type strain sequencing project: providing services to taxonomists for standard genome sequencing and annotation.</title>
        <authorList>
            <consortium name="The Broad Institute Genomics Platform"/>
            <consortium name="The Broad Institute Genome Sequencing Center for Infectious Disease"/>
            <person name="Wu L."/>
            <person name="Ma J."/>
        </authorList>
    </citation>
    <scope>NUCLEOTIDE SEQUENCE [LARGE SCALE GENOMIC DNA]</scope>
    <source>
        <strain evidence="2 3">JCM 15089</strain>
    </source>
</reference>
<keyword evidence="3" id="KW-1185">Reference proteome</keyword>
<keyword evidence="1" id="KW-0812">Transmembrane</keyword>
<keyword evidence="1" id="KW-1133">Transmembrane helix</keyword>
<sequence>MSPHVKKLIGTLLTLIWLVIYCGLAMGVGVRVLPHAGPLVRLLYYALAGTLWIVPVGLLLPWMYREKR</sequence>
<accession>A0ABN1F1A5</accession>
<name>A0ABN1F1A5_9PROT</name>
<evidence type="ECO:0000256" key="1">
    <source>
        <dbReference type="SAM" id="Phobius"/>
    </source>
</evidence>
<dbReference type="EMBL" id="BAAADD010000008">
    <property type="protein sequence ID" value="GAA0579828.1"/>
    <property type="molecule type" value="Genomic_DNA"/>
</dbReference>